<dbReference type="PANTHER" id="PTHR43592:SF15">
    <property type="entry name" value="CAAX AMINO TERMINAL PROTEASE FAMILY PROTEIN"/>
    <property type="match status" value="1"/>
</dbReference>
<dbReference type="OrthoDB" id="1523022at2"/>
<name>A0A521CUX5_SACCC</name>
<keyword evidence="1" id="KW-0472">Membrane</keyword>
<evidence type="ECO:0000256" key="1">
    <source>
        <dbReference type="SAM" id="Phobius"/>
    </source>
</evidence>
<keyword evidence="4" id="KW-1185">Reference proteome</keyword>
<feature type="transmembrane region" description="Helical" evidence="1">
    <location>
        <begin position="98"/>
        <end position="120"/>
    </location>
</feature>
<proteinExistence type="predicted"/>
<evidence type="ECO:0000259" key="2">
    <source>
        <dbReference type="Pfam" id="PF02517"/>
    </source>
</evidence>
<dbReference type="Proteomes" id="UP000319040">
    <property type="component" value="Unassembled WGS sequence"/>
</dbReference>
<keyword evidence="1" id="KW-0812">Transmembrane</keyword>
<feature type="transmembrane region" description="Helical" evidence="1">
    <location>
        <begin position="276"/>
        <end position="293"/>
    </location>
</feature>
<evidence type="ECO:0000313" key="3">
    <source>
        <dbReference type="EMBL" id="SMO62460.1"/>
    </source>
</evidence>
<dbReference type="GO" id="GO:0080120">
    <property type="term" value="P:CAAX-box protein maturation"/>
    <property type="evidence" value="ECO:0007669"/>
    <property type="project" value="UniProtKB-ARBA"/>
</dbReference>
<sequence length="306" mass="34871">MKKYFYSTTPLQQLLLLIILTLSLWILISVFAIAVAVLFWGSEVLSNMNVLMANSTFLKFFQVFQSIGLFILPPVFFEWLTKGVFLPRHRTLGKNTGIYLILSVLVVVAAQPFITFLGVINHALVLPDYLANLEEWMRQKEAAAQQITEIFLVSTHWSHHIINVVIIAVLPAIGEELMFRGALQRVFHAIFKNVHWAVFFTAALFSAIHIQFFGFLPRFVLGLIFGYLMVFSGNIWLPILAHFTNNFMAFLVYQWYMSDNQTASNPLEAGSEYPDVFWVVTSAVVITLSLLLCKRLNNKVASEAQR</sequence>
<dbReference type="GO" id="GO:0004175">
    <property type="term" value="F:endopeptidase activity"/>
    <property type="evidence" value="ECO:0007669"/>
    <property type="project" value="UniProtKB-ARBA"/>
</dbReference>
<gene>
    <name evidence="3" type="ORF">SAMN06265379_103440</name>
</gene>
<dbReference type="Pfam" id="PF02517">
    <property type="entry name" value="Rce1-like"/>
    <property type="match status" value="1"/>
</dbReference>
<protein>
    <recommendedName>
        <fullName evidence="2">CAAX prenyl protease 2/Lysostaphin resistance protein A-like domain-containing protein</fullName>
    </recommendedName>
</protein>
<feature type="transmembrane region" description="Helical" evidence="1">
    <location>
        <begin position="60"/>
        <end position="77"/>
    </location>
</feature>
<accession>A0A521CUX5</accession>
<evidence type="ECO:0000313" key="4">
    <source>
        <dbReference type="Proteomes" id="UP000319040"/>
    </source>
</evidence>
<organism evidence="3 4">
    <name type="scientific">Saccharicrinis carchari</name>
    <dbReference type="NCBI Taxonomy" id="1168039"/>
    <lineage>
        <taxon>Bacteria</taxon>
        <taxon>Pseudomonadati</taxon>
        <taxon>Bacteroidota</taxon>
        <taxon>Bacteroidia</taxon>
        <taxon>Marinilabiliales</taxon>
        <taxon>Marinilabiliaceae</taxon>
        <taxon>Saccharicrinis</taxon>
    </lineage>
</organism>
<dbReference type="PANTHER" id="PTHR43592">
    <property type="entry name" value="CAAX AMINO TERMINAL PROTEASE"/>
    <property type="match status" value="1"/>
</dbReference>
<dbReference type="EMBL" id="FXTB01000003">
    <property type="protein sequence ID" value="SMO62460.1"/>
    <property type="molecule type" value="Genomic_DNA"/>
</dbReference>
<feature type="domain" description="CAAX prenyl protease 2/Lysostaphin resistance protein A-like" evidence="2">
    <location>
        <begin position="159"/>
        <end position="248"/>
    </location>
</feature>
<keyword evidence="1" id="KW-1133">Transmembrane helix</keyword>
<dbReference type="InterPro" id="IPR003675">
    <property type="entry name" value="Rce1/LyrA-like_dom"/>
</dbReference>
<dbReference type="RefSeq" id="WP_142533121.1">
    <property type="nucleotide sequence ID" value="NZ_FXTB01000003.1"/>
</dbReference>
<feature type="transmembrane region" description="Helical" evidence="1">
    <location>
        <begin position="14"/>
        <end position="40"/>
    </location>
</feature>
<reference evidence="3 4" key="1">
    <citation type="submission" date="2017-05" db="EMBL/GenBank/DDBJ databases">
        <authorList>
            <person name="Varghese N."/>
            <person name="Submissions S."/>
        </authorList>
    </citation>
    <scope>NUCLEOTIDE SEQUENCE [LARGE SCALE GENOMIC DNA]</scope>
    <source>
        <strain evidence="3 4">DSM 27040</strain>
    </source>
</reference>
<dbReference type="AlphaFoldDB" id="A0A521CUX5"/>